<evidence type="ECO:0000256" key="2">
    <source>
        <dbReference type="ARBA" id="ARBA00013064"/>
    </source>
</evidence>
<proteinExistence type="inferred from homology"/>
<dbReference type="PANTHER" id="PTHR39181">
    <property type="entry name" value="TYROSINE-PROTEIN PHOSPHATASE YWQE"/>
    <property type="match status" value="1"/>
</dbReference>
<sequence>MGLFDFLHRKEKPLGHDIDLGVLRTDIHSHLIPGIDDGARDLETSLSLLRELEGLGYRKVITTPHVKSEVFPNDVRKLDLLCRDLRRHASEAGIGLDIEVGAEHFIDDSFMQRIEEGDLKTFGDNYLLVELPFYAAPFGLEEILFDLQINGYRLVLAHPERYLYWADDFSRFTSLKDRGILFQMNIMSFSLYFGKPVLDLARRLIENNMVELLGSDTHHQKHIEAIKEALHSPLLDKLIQSGNIINSKF</sequence>
<dbReference type="Gene3D" id="3.20.20.140">
    <property type="entry name" value="Metal-dependent hydrolases"/>
    <property type="match status" value="1"/>
</dbReference>
<reference evidence="5" key="2">
    <citation type="submission" date="2021-04" db="EMBL/GenBank/DDBJ databases">
        <authorList>
            <person name="Gilroy R."/>
        </authorList>
    </citation>
    <scope>NUCLEOTIDE SEQUENCE</scope>
    <source>
        <strain evidence="5">Gambia16-930</strain>
    </source>
</reference>
<dbReference type="Pfam" id="PF19567">
    <property type="entry name" value="CpsB_CapC"/>
    <property type="match status" value="1"/>
</dbReference>
<evidence type="ECO:0000256" key="4">
    <source>
        <dbReference type="ARBA" id="ARBA00051722"/>
    </source>
</evidence>
<dbReference type="GO" id="GO:0004725">
    <property type="term" value="F:protein tyrosine phosphatase activity"/>
    <property type="evidence" value="ECO:0007669"/>
    <property type="project" value="UniProtKB-EC"/>
</dbReference>
<name>A0A9D1RI16_9BACT</name>
<dbReference type="GO" id="GO:0030145">
    <property type="term" value="F:manganese ion binding"/>
    <property type="evidence" value="ECO:0007669"/>
    <property type="project" value="InterPro"/>
</dbReference>
<organism evidence="5 6">
    <name type="scientific">Candidatus Onthomorpha intestinigallinarum</name>
    <dbReference type="NCBI Taxonomy" id="2840880"/>
    <lineage>
        <taxon>Bacteria</taxon>
        <taxon>Pseudomonadati</taxon>
        <taxon>Bacteroidota</taxon>
        <taxon>Bacteroidia</taxon>
        <taxon>Bacteroidales</taxon>
        <taxon>Candidatus Onthomorpha</taxon>
    </lineage>
</organism>
<dbReference type="SUPFAM" id="SSF89550">
    <property type="entry name" value="PHP domain-like"/>
    <property type="match status" value="1"/>
</dbReference>
<comment type="similarity">
    <text evidence="1">Belongs to the metallo-dependent hydrolases superfamily. CpsB/CapC family.</text>
</comment>
<dbReference type="EMBL" id="DXGG01000190">
    <property type="protein sequence ID" value="HIW87815.1"/>
    <property type="molecule type" value="Genomic_DNA"/>
</dbReference>
<gene>
    <name evidence="5" type="ORF">IAC47_06040</name>
</gene>
<dbReference type="Proteomes" id="UP000824267">
    <property type="component" value="Unassembled WGS sequence"/>
</dbReference>
<dbReference type="AlphaFoldDB" id="A0A9D1RI16"/>
<dbReference type="InterPro" id="IPR016667">
    <property type="entry name" value="Caps_polysacc_synth_CpsB/CapC"/>
</dbReference>
<keyword evidence="3" id="KW-0378">Hydrolase</keyword>
<reference evidence="5" key="1">
    <citation type="journal article" date="2021" name="PeerJ">
        <title>Extensive microbial diversity within the chicken gut microbiome revealed by metagenomics and culture.</title>
        <authorList>
            <person name="Gilroy R."/>
            <person name="Ravi A."/>
            <person name="Getino M."/>
            <person name="Pursley I."/>
            <person name="Horton D.L."/>
            <person name="Alikhan N.F."/>
            <person name="Baker D."/>
            <person name="Gharbi K."/>
            <person name="Hall N."/>
            <person name="Watson M."/>
            <person name="Adriaenssens E.M."/>
            <person name="Foster-Nyarko E."/>
            <person name="Jarju S."/>
            <person name="Secka A."/>
            <person name="Antonio M."/>
            <person name="Oren A."/>
            <person name="Chaudhuri R.R."/>
            <person name="La Ragione R."/>
            <person name="Hildebrand F."/>
            <person name="Pallen M.J."/>
        </authorList>
    </citation>
    <scope>NUCLEOTIDE SEQUENCE</scope>
    <source>
        <strain evidence="5">Gambia16-930</strain>
    </source>
</reference>
<accession>A0A9D1RI16</accession>
<evidence type="ECO:0000313" key="6">
    <source>
        <dbReference type="Proteomes" id="UP000824267"/>
    </source>
</evidence>
<comment type="catalytic activity">
    <reaction evidence="4">
        <text>O-phospho-L-tyrosyl-[protein] + H2O = L-tyrosyl-[protein] + phosphate</text>
        <dbReference type="Rhea" id="RHEA:10684"/>
        <dbReference type="Rhea" id="RHEA-COMP:10136"/>
        <dbReference type="Rhea" id="RHEA-COMP:20101"/>
        <dbReference type="ChEBI" id="CHEBI:15377"/>
        <dbReference type="ChEBI" id="CHEBI:43474"/>
        <dbReference type="ChEBI" id="CHEBI:46858"/>
        <dbReference type="ChEBI" id="CHEBI:61978"/>
        <dbReference type="EC" id="3.1.3.48"/>
    </reaction>
</comment>
<dbReference type="InterPro" id="IPR016195">
    <property type="entry name" value="Pol/histidinol_Pase-like"/>
</dbReference>
<protein>
    <recommendedName>
        <fullName evidence="2">protein-tyrosine-phosphatase</fullName>
        <ecNumber evidence="2">3.1.3.48</ecNumber>
    </recommendedName>
</protein>
<evidence type="ECO:0000313" key="5">
    <source>
        <dbReference type="EMBL" id="HIW87815.1"/>
    </source>
</evidence>
<dbReference type="PIRSF" id="PIRSF016557">
    <property type="entry name" value="Caps_synth_CpsB"/>
    <property type="match status" value="1"/>
</dbReference>
<evidence type="ECO:0000256" key="1">
    <source>
        <dbReference type="ARBA" id="ARBA00005750"/>
    </source>
</evidence>
<comment type="caution">
    <text evidence="5">The sequence shown here is derived from an EMBL/GenBank/DDBJ whole genome shotgun (WGS) entry which is preliminary data.</text>
</comment>
<evidence type="ECO:0000256" key="3">
    <source>
        <dbReference type="ARBA" id="ARBA00022801"/>
    </source>
</evidence>
<dbReference type="PANTHER" id="PTHR39181:SF1">
    <property type="entry name" value="TYROSINE-PROTEIN PHOSPHATASE YWQE"/>
    <property type="match status" value="1"/>
</dbReference>
<dbReference type="EC" id="3.1.3.48" evidence="2"/>